<feature type="region of interest" description="Disordered" evidence="3">
    <location>
        <begin position="772"/>
        <end position="817"/>
    </location>
</feature>
<dbReference type="eggNOG" id="KOG4660">
    <property type="taxonomic scope" value="Eukaryota"/>
</dbReference>
<accession>A0A024UJH1</accession>
<keyword evidence="2" id="KW-0479">Metal-binding</keyword>
<name>A0A024UJH1_9STRA</name>
<evidence type="ECO:0000256" key="2">
    <source>
        <dbReference type="PROSITE-ProRule" id="PRU00024"/>
    </source>
</evidence>
<dbReference type="Pfam" id="PF04059">
    <property type="entry name" value="RRM_2"/>
    <property type="match status" value="1"/>
</dbReference>
<dbReference type="InterPro" id="IPR012677">
    <property type="entry name" value="Nucleotide-bd_a/b_plait_sf"/>
</dbReference>
<dbReference type="RefSeq" id="XP_008864671.1">
    <property type="nucleotide sequence ID" value="XM_008866449.1"/>
</dbReference>
<protein>
    <recommendedName>
        <fullName evidence="4">B box-type domain-containing protein</fullName>
    </recommendedName>
</protein>
<dbReference type="SUPFAM" id="SSF54928">
    <property type="entry name" value="RNA-binding domain, RBD"/>
    <property type="match status" value="1"/>
</dbReference>
<dbReference type="InterPro" id="IPR007201">
    <property type="entry name" value="Mei2-like_Rrm_C"/>
</dbReference>
<feature type="region of interest" description="Disordered" evidence="3">
    <location>
        <begin position="511"/>
        <end position="580"/>
    </location>
</feature>
<dbReference type="InterPro" id="IPR000315">
    <property type="entry name" value="Znf_B-box"/>
</dbReference>
<dbReference type="GO" id="GO:0003723">
    <property type="term" value="F:RNA binding"/>
    <property type="evidence" value="ECO:0007669"/>
    <property type="project" value="UniProtKB-KW"/>
</dbReference>
<organism evidence="5">
    <name type="scientific">Aphanomyces invadans</name>
    <dbReference type="NCBI Taxonomy" id="157072"/>
    <lineage>
        <taxon>Eukaryota</taxon>
        <taxon>Sar</taxon>
        <taxon>Stramenopiles</taxon>
        <taxon>Oomycota</taxon>
        <taxon>Saprolegniomycetes</taxon>
        <taxon>Saprolegniales</taxon>
        <taxon>Verrucalvaceae</taxon>
        <taxon>Aphanomyces</taxon>
    </lineage>
</organism>
<feature type="domain" description="B box-type" evidence="4">
    <location>
        <begin position="110"/>
        <end position="156"/>
    </location>
</feature>
<dbReference type="EMBL" id="KI913955">
    <property type="protein sequence ID" value="ETW06596.1"/>
    <property type="molecule type" value="Genomic_DNA"/>
</dbReference>
<dbReference type="PROSITE" id="PS50119">
    <property type="entry name" value="ZF_BBOX"/>
    <property type="match status" value="1"/>
</dbReference>
<dbReference type="PANTHER" id="PTHR23189">
    <property type="entry name" value="RNA RECOGNITION MOTIF-CONTAINING"/>
    <property type="match status" value="1"/>
</dbReference>
<dbReference type="GeneID" id="20079864"/>
<keyword evidence="2" id="KW-0863">Zinc-finger</keyword>
<dbReference type="AlphaFoldDB" id="A0A024UJH1"/>
<reference evidence="5" key="1">
    <citation type="submission" date="2013-12" db="EMBL/GenBank/DDBJ databases">
        <title>The Genome Sequence of Aphanomyces invadans NJM9701.</title>
        <authorList>
            <consortium name="The Broad Institute Genomics Platform"/>
            <person name="Russ C."/>
            <person name="Tyler B."/>
            <person name="van West P."/>
            <person name="Dieguez-Uribeondo J."/>
            <person name="Young S.K."/>
            <person name="Zeng Q."/>
            <person name="Gargeya S."/>
            <person name="Fitzgerald M."/>
            <person name="Abouelleil A."/>
            <person name="Alvarado L."/>
            <person name="Chapman S.B."/>
            <person name="Gainer-Dewar J."/>
            <person name="Goldberg J."/>
            <person name="Griggs A."/>
            <person name="Gujja S."/>
            <person name="Hansen M."/>
            <person name="Howarth C."/>
            <person name="Imamovic A."/>
            <person name="Ireland A."/>
            <person name="Larimer J."/>
            <person name="McCowan C."/>
            <person name="Murphy C."/>
            <person name="Pearson M."/>
            <person name="Poon T.W."/>
            <person name="Priest M."/>
            <person name="Roberts A."/>
            <person name="Saif S."/>
            <person name="Shea T."/>
            <person name="Sykes S."/>
            <person name="Wortman J."/>
            <person name="Nusbaum C."/>
            <person name="Birren B."/>
        </authorList>
    </citation>
    <scope>NUCLEOTIDE SEQUENCE [LARGE SCALE GENOMIC DNA]</scope>
    <source>
        <strain evidence="5">NJM9701</strain>
    </source>
</reference>
<keyword evidence="1" id="KW-0694">RNA-binding</keyword>
<dbReference type="GO" id="GO:0008270">
    <property type="term" value="F:zinc ion binding"/>
    <property type="evidence" value="ECO:0007669"/>
    <property type="project" value="UniProtKB-KW"/>
</dbReference>
<evidence type="ECO:0000256" key="3">
    <source>
        <dbReference type="SAM" id="MobiDB-lite"/>
    </source>
</evidence>
<evidence type="ECO:0000313" key="5">
    <source>
        <dbReference type="EMBL" id="ETW06596.1"/>
    </source>
</evidence>
<dbReference type="InterPro" id="IPR034454">
    <property type="entry name" value="MEI2-like_RRM3"/>
</dbReference>
<dbReference type="STRING" id="157072.A0A024UJH1"/>
<dbReference type="CDD" id="cd19757">
    <property type="entry name" value="Bbox1"/>
    <property type="match status" value="2"/>
</dbReference>
<dbReference type="VEuPathDB" id="FungiDB:H310_02814"/>
<dbReference type="Gene3D" id="3.30.70.330">
    <property type="match status" value="1"/>
</dbReference>
<feature type="compositionally biased region" description="Polar residues" evidence="3">
    <location>
        <begin position="516"/>
        <end position="525"/>
    </location>
</feature>
<evidence type="ECO:0000259" key="4">
    <source>
        <dbReference type="PROSITE" id="PS50119"/>
    </source>
</evidence>
<proteinExistence type="predicted"/>
<gene>
    <name evidence="5" type="ORF">H310_02814</name>
</gene>
<dbReference type="InterPro" id="IPR035979">
    <property type="entry name" value="RBD_domain_sf"/>
</dbReference>
<keyword evidence="2" id="KW-0862">Zinc</keyword>
<evidence type="ECO:0000256" key="1">
    <source>
        <dbReference type="ARBA" id="ARBA00022884"/>
    </source>
</evidence>
<feature type="compositionally biased region" description="Pro residues" evidence="3">
    <location>
        <begin position="797"/>
        <end position="810"/>
    </location>
</feature>
<dbReference type="CDD" id="cd12531">
    <property type="entry name" value="RRM3_MEI2_like"/>
    <property type="match status" value="1"/>
</dbReference>
<feature type="compositionally biased region" description="Polar residues" evidence="3">
    <location>
        <begin position="553"/>
        <end position="580"/>
    </location>
</feature>
<dbReference type="OrthoDB" id="417481at2759"/>
<sequence length="902" mass="98048">MINLRNTDPLVSNSWRWSEPSATNEAAMSALQTSNAPSSPAAASTRSCRTLQSSMCCKCVDVATHSCADCDLLYCLACSDQRHSKGSFQRHSIDSIPDVCPSKLVHATQVRNTACDECILDTAVLHCSACELAYCDPCSKDIHQSGSLQHHSFNYLPLGSTASTLESPFSLKQASALDPPPRKLSTADAVEAMWSGGGWTRSFDRPTSSSSGGDSSSPTFRSSFSYQSWMNPAHDAMPSSTSSDDGSKQCVGDASLPFTSAFSSVSLGHPSTLTTNDKAACDDMGSWRVHRFPNDHGHNLPRRHELSQNQLEDLFSALESTDATRHVLVRSAARHMTMRQVSTIQRVMHTCGDVAHCEHAFAPHGVLLFTYFNRSDAAMAVQRAAAVLDDDDISVDFSMAMPPTSPCTAQAFALGKAIVSVEVNNEPLPSMNDVHAICAQVAAVASVIPLDENSGRFTVEFNDSRDVLEAVSKLNDDSSGGQLAMSAMVAPAPTGHLVDLFHAAAKATTETSTTSQYKFTDSFESPSRREWGPTDPASTVGLSGKHPLLSEPSLYQTIAPTPPRSNESHGNQQNHRPSQVASAYPIASYGATPPTCTQTWSRHQQYSMAPHAAVPLRALPRPSYQYTSPFSPPVVATEYSLGIDRVHKGEDTRTTLMIRNIPNKYTQTMLLAEINHHGHHGSYDFFYLPIDFKNKCNMGYAFINFMTTDAIVPFYNAFNGQRWRNFNSEKVCAISYARLQGKAAMINRFQNSSVLDKHESYRPLVFKSFGPDKGKHEPFPAPRIKPRQVLDNAGPSSSPPRPSLYSAPPPSHHHHHDNFRLYSTAGMYNGPTPLGRPAYPLYHQHHHVSDAGHWRSGAAAQIFSHSNGCSDDAADVSLGGTNGYLDAKHAPTAAPALPALHA</sequence>